<dbReference type="Proteomes" id="UP001162164">
    <property type="component" value="Unassembled WGS sequence"/>
</dbReference>
<comment type="caution">
    <text evidence="1">The sequence shown here is derived from an EMBL/GenBank/DDBJ whole genome shotgun (WGS) entry which is preliminary data.</text>
</comment>
<organism evidence="1 2">
    <name type="scientific">Molorchus minor</name>
    <dbReference type="NCBI Taxonomy" id="1323400"/>
    <lineage>
        <taxon>Eukaryota</taxon>
        <taxon>Metazoa</taxon>
        <taxon>Ecdysozoa</taxon>
        <taxon>Arthropoda</taxon>
        <taxon>Hexapoda</taxon>
        <taxon>Insecta</taxon>
        <taxon>Pterygota</taxon>
        <taxon>Neoptera</taxon>
        <taxon>Endopterygota</taxon>
        <taxon>Coleoptera</taxon>
        <taxon>Polyphaga</taxon>
        <taxon>Cucujiformia</taxon>
        <taxon>Chrysomeloidea</taxon>
        <taxon>Cerambycidae</taxon>
        <taxon>Lamiinae</taxon>
        <taxon>Monochamini</taxon>
        <taxon>Molorchus</taxon>
    </lineage>
</organism>
<dbReference type="EMBL" id="JAPWTJ010000065">
    <property type="protein sequence ID" value="KAJ8983713.1"/>
    <property type="molecule type" value="Genomic_DNA"/>
</dbReference>
<accession>A0ABQ9K030</accession>
<proteinExistence type="predicted"/>
<evidence type="ECO:0000313" key="1">
    <source>
        <dbReference type="EMBL" id="KAJ8983713.1"/>
    </source>
</evidence>
<sequence>MPPMDNKLRPRKAEEPFHLPIAFQKEHLLSRKITKNAIPLLYNFKCGPAKEYTQKHGDLHENPVPSTSDVKDVQHNYDRGDPAVCISCVEHLTNYSKFIGCCVSTEEKINEVCEAAGTKAKGQMKLSNMLVFF</sequence>
<name>A0ABQ9K030_9CUCU</name>
<protein>
    <recommendedName>
        <fullName evidence="3">ZAD domain-containing protein</fullName>
    </recommendedName>
</protein>
<gene>
    <name evidence="1" type="ORF">NQ317_009148</name>
</gene>
<evidence type="ECO:0000313" key="2">
    <source>
        <dbReference type="Proteomes" id="UP001162164"/>
    </source>
</evidence>
<evidence type="ECO:0008006" key="3">
    <source>
        <dbReference type="Google" id="ProtNLM"/>
    </source>
</evidence>
<keyword evidence="2" id="KW-1185">Reference proteome</keyword>
<reference evidence="1" key="1">
    <citation type="journal article" date="2023" name="Insect Mol. Biol.">
        <title>Genome sequencing provides insights into the evolution of gene families encoding plant cell wall-degrading enzymes in longhorned beetles.</title>
        <authorList>
            <person name="Shin N.R."/>
            <person name="Okamura Y."/>
            <person name="Kirsch R."/>
            <person name="Pauchet Y."/>
        </authorList>
    </citation>
    <scope>NUCLEOTIDE SEQUENCE</scope>
    <source>
        <strain evidence="1">MMC_N1</strain>
    </source>
</reference>